<keyword evidence="4" id="KW-1185">Reference proteome</keyword>
<evidence type="ECO:0000313" key="3">
    <source>
        <dbReference type="EMBL" id="MEW9805320.1"/>
    </source>
</evidence>
<keyword evidence="2" id="KW-0456">Lyase</keyword>
<dbReference type="Pfam" id="PF04752">
    <property type="entry name" value="ChaC"/>
    <property type="match status" value="1"/>
</dbReference>
<dbReference type="InterPro" id="IPR036568">
    <property type="entry name" value="GGCT-like_sf"/>
</dbReference>
<sequence length="232" mass="25706">MQPLRLTRELVERVVQAAGDISPAPFPAGRRPATDADYDAAVRQIMAGAPSVNEVWVFAYGSLIWNPAFDFAERQMALLNGWHRSFCLGWDRWFRGSAQKPGLMLALDRGGRCKGVAFKLPPSDVEANLATLVRREIQIIPHAFPARWVNIRSETGPVRAVTFVIDRTSSAYVKGLSRDEVADVLACAVGRLGSMAEYLYSTVEQLEALGLHDSSLWQLQHMVAERIENASP</sequence>
<dbReference type="InterPro" id="IPR006840">
    <property type="entry name" value="ChaC"/>
</dbReference>
<name>A0ABV3QW70_9HYPH</name>
<dbReference type="EMBL" id="JBFOCI010000001">
    <property type="protein sequence ID" value="MEW9805320.1"/>
    <property type="molecule type" value="Genomic_DNA"/>
</dbReference>
<gene>
    <name evidence="3" type="ORF">ABUE31_04890</name>
</gene>
<dbReference type="RefSeq" id="WP_367722361.1">
    <property type="nucleotide sequence ID" value="NZ_JBFOCI010000001.1"/>
</dbReference>
<dbReference type="CDD" id="cd06661">
    <property type="entry name" value="GGCT_like"/>
    <property type="match status" value="1"/>
</dbReference>
<protein>
    <recommendedName>
        <fullName evidence="1">glutathione-specific gamma-glutamylcyclotransferase</fullName>
        <ecNumber evidence="1">4.3.2.7</ecNumber>
    </recommendedName>
</protein>
<reference evidence="3 4" key="1">
    <citation type="submission" date="2024-06" db="EMBL/GenBank/DDBJ databases">
        <authorList>
            <person name="Tuo L."/>
        </authorList>
    </citation>
    <scope>NUCLEOTIDE SEQUENCE [LARGE SCALE GENOMIC DNA]</scope>
    <source>
        <strain evidence="3 4">ZMM04-5</strain>
    </source>
</reference>
<organism evidence="3 4">
    <name type="scientific">Mesorhizobium marinum</name>
    <dbReference type="NCBI Taxonomy" id="3228790"/>
    <lineage>
        <taxon>Bacteria</taxon>
        <taxon>Pseudomonadati</taxon>
        <taxon>Pseudomonadota</taxon>
        <taxon>Alphaproteobacteria</taxon>
        <taxon>Hyphomicrobiales</taxon>
        <taxon>Phyllobacteriaceae</taxon>
        <taxon>Mesorhizobium</taxon>
    </lineage>
</organism>
<dbReference type="Proteomes" id="UP001556196">
    <property type="component" value="Unassembled WGS sequence"/>
</dbReference>
<evidence type="ECO:0000313" key="4">
    <source>
        <dbReference type="Proteomes" id="UP001556196"/>
    </source>
</evidence>
<dbReference type="PANTHER" id="PTHR12192:SF2">
    <property type="entry name" value="GLUTATHIONE-SPECIFIC GAMMA-GLUTAMYLCYCLOTRANSFERASE 2"/>
    <property type="match status" value="1"/>
</dbReference>
<dbReference type="PANTHER" id="PTHR12192">
    <property type="entry name" value="CATION TRANSPORT PROTEIN CHAC-RELATED"/>
    <property type="match status" value="1"/>
</dbReference>
<comment type="caution">
    <text evidence="3">The sequence shown here is derived from an EMBL/GenBank/DDBJ whole genome shotgun (WGS) entry which is preliminary data.</text>
</comment>
<dbReference type="InterPro" id="IPR013024">
    <property type="entry name" value="GGCT-like"/>
</dbReference>
<evidence type="ECO:0000256" key="1">
    <source>
        <dbReference type="ARBA" id="ARBA00012344"/>
    </source>
</evidence>
<evidence type="ECO:0000256" key="2">
    <source>
        <dbReference type="ARBA" id="ARBA00023239"/>
    </source>
</evidence>
<accession>A0ABV3QW70</accession>
<proteinExistence type="predicted"/>
<dbReference type="Gene3D" id="3.10.490.10">
    <property type="entry name" value="Gamma-glutamyl cyclotransferase-like"/>
    <property type="match status" value="1"/>
</dbReference>
<dbReference type="EC" id="4.3.2.7" evidence="1"/>
<dbReference type="SUPFAM" id="SSF110857">
    <property type="entry name" value="Gamma-glutamyl cyclotransferase-like"/>
    <property type="match status" value="1"/>
</dbReference>